<reference evidence="4 5" key="1">
    <citation type="submission" date="2016-10" db="EMBL/GenBank/DDBJ databases">
        <authorList>
            <person name="de Groot N.N."/>
        </authorList>
    </citation>
    <scope>NUCLEOTIDE SEQUENCE [LARGE SCALE GENOMIC DNA]</scope>
    <source>
        <strain evidence="4 5">DSM 15893</strain>
    </source>
</reference>
<dbReference type="GO" id="GO:0043709">
    <property type="term" value="P:cell adhesion involved in single-species biofilm formation"/>
    <property type="evidence" value="ECO:0007669"/>
    <property type="project" value="TreeGrafter"/>
</dbReference>
<dbReference type="InterPro" id="IPR029787">
    <property type="entry name" value="Nucleotide_cyclase"/>
</dbReference>
<dbReference type="EC" id="2.7.7.65" evidence="1"/>
<dbReference type="STRING" id="1121869.SAMN03084138_03553"/>
<sequence>MNVSAMPDFKAILDLHPNPCVIHINFVPQYANNAFAKFSGMACAKDVLDLESIRVLFEESHWPEAQRRYENAIRTGIPTPPQVINHTDLKGNPMIAEITDQVIDWHGQKAMCTFISVVTDQIHRERTLRDMANRDDLTNLYNRRYLVDQFGRRLTIPDRIQYLAIVDIDHFKRINDTWGHPVGDQVLRQLARLITEFSETGECASRMGGEEFALLLWVKDRDEAHARLEFLRNSIEELVVRVSHSNRQPLSIRSTVSIGTTALLANEDFLSASLRADEALYMAKKAGRNLVIDNDTKTKVPRS</sequence>
<dbReference type="Gene3D" id="3.30.450.20">
    <property type="entry name" value="PAS domain"/>
    <property type="match status" value="1"/>
</dbReference>
<evidence type="ECO:0000256" key="2">
    <source>
        <dbReference type="ARBA" id="ARBA00034247"/>
    </source>
</evidence>
<gene>
    <name evidence="4" type="ORF">SAMN03084138_03553</name>
</gene>
<organism evidence="4 5">
    <name type="scientific">Enterovibrio norvegicus DSM 15893</name>
    <dbReference type="NCBI Taxonomy" id="1121869"/>
    <lineage>
        <taxon>Bacteria</taxon>
        <taxon>Pseudomonadati</taxon>
        <taxon>Pseudomonadota</taxon>
        <taxon>Gammaproteobacteria</taxon>
        <taxon>Vibrionales</taxon>
        <taxon>Vibrionaceae</taxon>
        <taxon>Enterovibrio</taxon>
    </lineage>
</organism>
<dbReference type="GO" id="GO:1902201">
    <property type="term" value="P:negative regulation of bacterial-type flagellum-dependent cell motility"/>
    <property type="evidence" value="ECO:0007669"/>
    <property type="project" value="TreeGrafter"/>
</dbReference>
<dbReference type="SUPFAM" id="SSF55073">
    <property type="entry name" value="Nucleotide cyclase"/>
    <property type="match status" value="1"/>
</dbReference>
<dbReference type="InterPro" id="IPR050469">
    <property type="entry name" value="Diguanylate_Cyclase"/>
</dbReference>
<proteinExistence type="predicted"/>
<feature type="domain" description="GGDEF" evidence="3">
    <location>
        <begin position="159"/>
        <end position="296"/>
    </location>
</feature>
<dbReference type="AlphaFoldDB" id="A0A1I5UCN3"/>
<dbReference type="InterPro" id="IPR000160">
    <property type="entry name" value="GGDEF_dom"/>
</dbReference>
<dbReference type="InterPro" id="IPR043128">
    <property type="entry name" value="Rev_trsase/Diguanyl_cyclase"/>
</dbReference>
<name>A0A1I5UCN3_9GAMM</name>
<evidence type="ECO:0000313" key="5">
    <source>
        <dbReference type="Proteomes" id="UP000182692"/>
    </source>
</evidence>
<evidence type="ECO:0000259" key="3">
    <source>
        <dbReference type="PROSITE" id="PS50887"/>
    </source>
</evidence>
<dbReference type="SMART" id="SM00267">
    <property type="entry name" value="GGDEF"/>
    <property type="match status" value="1"/>
</dbReference>
<dbReference type="NCBIfam" id="TIGR00254">
    <property type="entry name" value="GGDEF"/>
    <property type="match status" value="1"/>
</dbReference>
<dbReference type="SUPFAM" id="SSF55785">
    <property type="entry name" value="PYP-like sensor domain (PAS domain)"/>
    <property type="match status" value="1"/>
</dbReference>
<dbReference type="GO" id="GO:0005886">
    <property type="term" value="C:plasma membrane"/>
    <property type="evidence" value="ECO:0007669"/>
    <property type="project" value="TreeGrafter"/>
</dbReference>
<evidence type="ECO:0000256" key="1">
    <source>
        <dbReference type="ARBA" id="ARBA00012528"/>
    </source>
</evidence>
<dbReference type="PROSITE" id="PS50887">
    <property type="entry name" value="GGDEF"/>
    <property type="match status" value="1"/>
</dbReference>
<dbReference type="CDD" id="cd01949">
    <property type="entry name" value="GGDEF"/>
    <property type="match status" value="1"/>
</dbReference>
<protein>
    <recommendedName>
        <fullName evidence="1">diguanylate cyclase</fullName>
        <ecNumber evidence="1">2.7.7.65</ecNumber>
    </recommendedName>
</protein>
<dbReference type="Proteomes" id="UP000182692">
    <property type="component" value="Unassembled WGS sequence"/>
</dbReference>
<dbReference type="InterPro" id="IPR035965">
    <property type="entry name" value="PAS-like_dom_sf"/>
</dbReference>
<dbReference type="Pfam" id="PF00990">
    <property type="entry name" value="GGDEF"/>
    <property type="match status" value="1"/>
</dbReference>
<dbReference type="PANTHER" id="PTHR45138">
    <property type="entry name" value="REGULATORY COMPONENTS OF SENSORY TRANSDUCTION SYSTEM"/>
    <property type="match status" value="1"/>
</dbReference>
<dbReference type="EMBL" id="FOWR01000030">
    <property type="protein sequence ID" value="SFP92757.1"/>
    <property type="molecule type" value="Genomic_DNA"/>
</dbReference>
<accession>A0A1I5UCN3</accession>
<dbReference type="GO" id="GO:0052621">
    <property type="term" value="F:diguanylate cyclase activity"/>
    <property type="evidence" value="ECO:0007669"/>
    <property type="project" value="UniProtKB-EC"/>
</dbReference>
<evidence type="ECO:0000313" key="4">
    <source>
        <dbReference type="EMBL" id="SFP92757.1"/>
    </source>
</evidence>
<dbReference type="Gene3D" id="3.30.70.270">
    <property type="match status" value="1"/>
</dbReference>
<comment type="catalytic activity">
    <reaction evidence="2">
        <text>2 GTP = 3',3'-c-di-GMP + 2 diphosphate</text>
        <dbReference type="Rhea" id="RHEA:24898"/>
        <dbReference type="ChEBI" id="CHEBI:33019"/>
        <dbReference type="ChEBI" id="CHEBI:37565"/>
        <dbReference type="ChEBI" id="CHEBI:58805"/>
        <dbReference type="EC" id="2.7.7.65"/>
    </reaction>
</comment>
<dbReference type="PANTHER" id="PTHR45138:SF9">
    <property type="entry name" value="DIGUANYLATE CYCLASE DGCM-RELATED"/>
    <property type="match status" value="1"/>
</dbReference>